<dbReference type="InterPro" id="IPR049453">
    <property type="entry name" value="Memb_transporter_dom"/>
</dbReference>
<keyword evidence="4 5" id="KW-0472">Membrane</keyword>
<gene>
    <name evidence="7" type="ORF">L9G74_14920</name>
</gene>
<comment type="subcellular location">
    <subcellularLocation>
        <location evidence="1">Membrane</location>
        <topology evidence="1">Multi-pass membrane protein</topology>
    </subcellularLocation>
</comment>
<evidence type="ECO:0000256" key="2">
    <source>
        <dbReference type="ARBA" id="ARBA00022692"/>
    </source>
</evidence>
<evidence type="ECO:0000313" key="7">
    <source>
        <dbReference type="EMBL" id="MCS4557739.1"/>
    </source>
</evidence>
<feature type="transmembrane region" description="Helical" evidence="5">
    <location>
        <begin position="439"/>
        <end position="461"/>
    </location>
</feature>
<keyword evidence="8" id="KW-1185">Reference proteome</keyword>
<name>A0ABT2FN26_9GAMM</name>
<proteinExistence type="predicted"/>
<evidence type="ECO:0000313" key="8">
    <source>
        <dbReference type="Proteomes" id="UP001201549"/>
    </source>
</evidence>
<reference evidence="8" key="2">
    <citation type="submission" date="2023-07" db="EMBL/GenBank/DDBJ databases">
        <title>Shewanella mangrovi sp. nov., an acetaldehyde- degrading bacterium isolated from mangrove sediment.</title>
        <authorList>
            <person name="Liu Y."/>
        </authorList>
    </citation>
    <scope>NUCLEOTIDE SEQUENCE [LARGE SCALE GENOMIC DNA]</scope>
    <source>
        <strain evidence="8">C32</strain>
    </source>
</reference>
<evidence type="ECO:0000256" key="3">
    <source>
        <dbReference type="ARBA" id="ARBA00022989"/>
    </source>
</evidence>
<feature type="transmembrane region" description="Helical" evidence="5">
    <location>
        <begin position="416"/>
        <end position="433"/>
    </location>
</feature>
<organism evidence="7 8">
    <name type="scientific">Shewanella electrica</name>
    <dbReference type="NCBI Taxonomy" id="515560"/>
    <lineage>
        <taxon>Bacteria</taxon>
        <taxon>Pseudomonadati</taxon>
        <taxon>Pseudomonadota</taxon>
        <taxon>Gammaproteobacteria</taxon>
        <taxon>Alteromonadales</taxon>
        <taxon>Shewanellaceae</taxon>
        <taxon>Shewanella</taxon>
    </lineage>
</organism>
<feature type="transmembrane region" description="Helical" evidence="5">
    <location>
        <begin position="87"/>
        <end position="106"/>
    </location>
</feature>
<comment type="caution">
    <text evidence="7">The sequence shown here is derived from an EMBL/GenBank/DDBJ whole genome shotgun (WGS) entry which is preliminary data.</text>
</comment>
<dbReference type="Proteomes" id="UP001201549">
    <property type="component" value="Unassembled WGS sequence"/>
</dbReference>
<dbReference type="Pfam" id="PF13515">
    <property type="entry name" value="FUSC_2"/>
    <property type="match status" value="1"/>
</dbReference>
<feature type="transmembrane region" description="Helical" evidence="5">
    <location>
        <begin position="112"/>
        <end position="137"/>
    </location>
</feature>
<feature type="transmembrane region" description="Helical" evidence="5">
    <location>
        <begin position="392"/>
        <end position="409"/>
    </location>
</feature>
<feature type="domain" description="Integral membrane bound transporter" evidence="6">
    <location>
        <begin position="332"/>
        <end position="456"/>
    </location>
</feature>
<dbReference type="EMBL" id="JAKOGG010000012">
    <property type="protein sequence ID" value="MCS4557739.1"/>
    <property type="molecule type" value="Genomic_DNA"/>
</dbReference>
<evidence type="ECO:0000259" key="6">
    <source>
        <dbReference type="Pfam" id="PF13515"/>
    </source>
</evidence>
<accession>A0ABT2FN26</accession>
<evidence type="ECO:0000256" key="5">
    <source>
        <dbReference type="SAM" id="Phobius"/>
    </source>
</evidence>
<protein>
    <submittedName>
        <fullName evidence="7">FUSC family protein</fullName>
    </submittedName>
</protein>
<keyword evidence="2 5" id="KW-0812">Transmembrane</keyword>
<dbReference type="RefSeq" id="WP_238897215.1">
    <property type="nucleotide sequence ID" value="NZ_JAKOGG010000012.1"/>
</dbReference>
<reference evidence="7 8" key="1">
    <citation type="submission" date="2022-02" db="EMBL/GenBank/DDBJ databases">
        <authorList>
            <person name="Zhuang L."/>
        </authorList>
    </citation>
    <scope>NUCLEOTIDE SEQUENCE [LARGE SCALE GENOMIC DNA]</scope>
    <source>
        <strain evidence="7 8">C32</strain>
    </source>
</reference>
<evidence type="ECO:0000256" key="4">
    <source>
        <dbReference type="ARBA" id="ARBA00023136"/>
    </source>
</evidence>
<sequence>MMIGLLLFAFLGNTTAGVNSMISAWLVGVQGRNLAYPKRLELLSKSAVVCCVAAALSLLSLYHHLIGVAALCAIGLLYGLCSNQRRYIQLLTYNAGFSLICALHLLDTGTPWQMVLLSAAFGSWLAMLSAVIAGPWLSVRQGEQLLSKVQLAFGHWNKMLQHSVASNVGQRLALREQLDDSIAILSHWLLEMPDNSDVEQIAKRLRSVLQLIEAMEEISRVQQMANHESRQQLQQYLADFAEQWPHYVAKTGELPAVPLLEQHQQILHTVDQQIQRAQDLSQPLNDEWRQLLSLIWPSDHESIVSQWHLALKKGSREWHHGLRILFTLAICQLVVELLQLPQGFWVTLTAFIVLMVAPLGQLQARIWGRLYGTLIGSVVSLGMVWYFGTGVWLLPTTCIVVFLAFATYYKARYEIHVFWVTVLMVFAITLLLPSDPLIALYRTIDTLTGALIAFLAMHLFIPSWTRRWIDSYVVNFIELEQQWLHKIAAGERDRMLRWQAHRALRQLGLEVGYMRLEPNMSQRELSDWQSFLWLGLTLHCTLVVLARQQRDVELTAAAQQLSAWIPLFKQRMHPRWSLLPQVLAASNQPHEWLMQDIGELYQWLNWQRPFALLKESDTHHHATE</sequence>
<evidence type="ECO:0000256" key="1">
    <source>
        <dbReference type="ARBA" id="ARBA00004141"/>
    </source>
</evidence>
<feature type="transmembrane region" description="Helical" evidence="5">
    <location>
        <begin position="61"/>
        <end position="80"/>
    </location>
</feature>
<feature type="transmembrane region" description="Helical" evidence="5">
    <location>
        <begin position="344"/>
        <end position="362"/>
    </location>
</feature>
<keyword evidence="3 5" id="KW-1133">Transmembrane helix</keyword>